<dbReference type="InterPro" id="IPR003599">
    <property type="entry name" value="Ig_sub"/>
</dbReference>
<feature type="domain" description="Thyroglobulin type-1" evidence="16">
    <location>
        <begin position="1137"/>
        <end position="1196"/>
    </location>
</feature>
<feature type="disulfide bond" evidence="12">
    <location>
        <begin position="1989"/>
        <end position="1996"/>
    </location>
</feature>
<evidence type="ECO:0000313" key="19">
    <source>
        <dbReference type="EMBL" id="CAH3117594.1"/>
    </source>
</evidence>
<dbReference type="SUPFAM" id="SSF100895">
    <property type="entry name" value="Kazal-type serine protease inhibitors"/>
    <property type="match status" value="1"/>
</dbReference>
<dbReference type="InterPro" id="IPR020901">
    <property type="entry name" value="Prtase_inh_Kunz-CS"/>
</dbReference>
<feature type="domain" description="Thyroglobulin type-1" evidence="16">
    <location>
        <begin position="1062"/>
        <end position="1135"/>
    </location>
</feature>
<dbReference type="PROSITE" id="PS00484">
    <property type="entry name" value="THYROGLOBULIN_1_1"/>
    <property type="match status" value="12"/>
</dbReference>
<evidence type="ECO:0000256" key="4">
    <source>
        <dbReference type="ARBA" id="ARBA00022525"/>
    </source>
</evidence>
<dbReference type="Gene3D" id="4.10.800.10">
    <property type="entry name" value="Thyroglobulin type-1"/>
    <property type="match status" value="26"/>
</dbReference>
<dbReference type="CDD" id="cd00109">
    <property type="entry name" value="Kunitz-type"/>
    <property type="match status" value="4"/>
</dbReference>
<dbReference type="GO" id="GO:0042151">
    <property type="term" value="C:nematocyst"/>
    <property type="evidence" value="ECO:0007669"/>
    <property type="project" value="UniProtKB-SubCell"/>
</dbReference>
<reference evidence="19 20" key="1">
    <citation type="submission" date="2022-05" db="EMBL/GenBank/DDBJ databases">
        <authorList>
            <consortium name="Genoscope - CEA"/>
            <person name="William W."/>
        </authorList>
    </citation>
    <scope>NUCLEOTIDE SEQUENCE [LARGE SCALE GENOMIC DNA]</scope>
</reference>
<dbReference type="PROSITE" id="PS51390">
    <property type="entry name" value="WAP"/>
    <property type="match status" value="1"/>
</dbReference>
<dbReference type="SUPFAM" id="SSF48726">
    <property type="entry name" value="Immunoglobulin"/>
    <property type="match status" value="1"/>
</dbReference>
<comment type="caution">
    <text evidence="12">Lacks conserved residue(s) required for the propagation of feature annotation.</text>
</comment>
<dbReference type="Gene3D" id="4.10.75.10">
    <property type="entry name" value="Elafin-like"/>
    <property type="match status" value="2"/>
</dbReference>
<feature type="non-terminal residue" evidence="19">
    <location>
        <position position="2623"/>
    </location>
</feature>
<dbReference type="EMBL" id="CALNXJ010000016">
    <property type="protein sequence ID" value="CAH3117594.1"/>
    <property type="molecule type" value="Genomic_DNA"/>
</dbReference>
<dbReference type="Gene3D" id="3.30.60.30">
    <property type="match status" value="1"/>
</dbReference>
<comment type="subcellular location">
    <subcellularLocation>
        <location evidence="2">Nematocyst</location>
    </subcellularLocation>
    <subcellularLocation>
        <location evidence="1">Secreted</location>
        <location evidence="1">Extracellular space</location>
        <location evidence="1">Extracellular matrix</location>
    </subcellularLocation>
</comment>
<feature type="domain" description="BPTI/Kunitz inhibitor" evidence="14">
    <location>
        <begin position="375"/>
        <end position="425"/>
    </location>
</feature>
<dbReference type="InterPro" id="IPR008197">
    <property type="entry name" value="WAP_dom"/>
</dbReference>
<gene>
    <name evidence="19" type="ORF">PMEA_00007568</name>
</gene>
<feature type="domain" description="Thyroglobulin type-1" evidence="16">
    <location>
        <begin position="506"/>
        <end position="577"/>
    </location>
</feature>
<feature type="domain" description="Thyroglobulin type-1" evidence="16">
    <location>
        <begin position="2075"/>
        <end position="2142"/>
    </location>
</feature>
<feature type="domain" description="Thyroglobulin type-1" evidence="16">
    <location>
        <begin position="1882"/>
        <end position="1943"/>
    </location>
</feature>
<feature type="disulfide bond" evidence="12">
    <location>
        <begin position="509"/>
        <end position="528"/>
    </location>
</feature>
<dbReference type="InterPro" id="IPR007110">
    <property type="entry name" value="Ig-like_dom"/>
</dbReference>
<feature type="disulfide bond" evidence="12">
    <location>
        <begin position="1588"/>
        <end position="1595"/>
    </location>
</feature>
<dbReference type="PROSITE" id="PS00280">
    <property type="entry name" value="BPTI_KUNITZ_1"/>
    <property type="match status" value="4"/>
</dbReference>
<feature type="disulfide bond" evidence="12">
    <location>
        <begin position="2463"/>
        <end position="2470"/>
    </location>
</feature>
<dbReference type="PROSITE" id="PS50835">
    <property type="entry name" value="IG_LIKE"/>
    <property type="match status" value="1"/>
</dbReference>
<evidence type="ECO:0000259" key="15">
    <source>
        <dbReference type="PROSITE" id="PS50835"/>
    </source>
</evidence>
<dbReference type="InterPro" id="IPR036880">
    <property type="entry name" value="Kunitz_BPTI_sf"/>
</dbReference>
<dbReference type="Pfam" id="PF00095">
    <property type="entry name" value="WAP"/>
    <property type="match status" value="2"/>
</dbReference>
<dbReference type="InterPro" id="IPR036179">
    <property type="entry name" value="Ig-like_dom_sf"/>
</dbReference>
<comment type="similarity">
    <text evidence="3">Belongs to the venom Kunitz-type family. Sea anemone type 2 potassium channel toxin subfamily.</text>
</comment>
<feature type="domain" description="WAP" evidence="17">
    <location>
        <begin position="2019"/>
        <end position="2069"/>
    </location>
</feature>
<keyword evidence="11" id="KW-0166">Nematocyst</keyword>
<evidence type="ECO:0000259" key="16">
    <source>
        <dbReference type="PROSITE" id="PS51162"/>
    </source>
</evidence>
<dbReference type="CDD" id="cd00096">
    <property type="entry name" value="Ig"/>
    <property type="match status" value="1"/>
</dbReference>
<evidence type="ECO:0000313" key="20">
    <source>
        <dbReference type="Proteomes" id="UP001159428"/>
    </source>
</evidence>
<feature type="domain" description="Thyroglobulin type-1" evidence="16">
    <location>
        <begin position="1347"/>
        <end position="1406"/>
    </location>
</feature>
<feature type="disulfide bond" evidence="12">
    <location>
        <begin position="818"/>
        <end position="825"/>
    </location>
</feature>
<feature type="disulfide bond" evidence="12">
    <location>
        <begin position="1519"/>
        <end position="1526"/>
    </location>
</feature>
<feature type="disulfide bond" evidence="12">
    <location>
        <begin position="2114"/>
        <end position="2121"/>
    </location>
</feature>
<feature type="domain" description="Thyroglobulin type-1" evidence="16">
    <location>
        <begin position="2429"/>
        <end position="2491"/>
    </location>
</feature>
<dbReference type="PROSITE" id="PS51465">
    <property type="entry name" value="KAZAL_2"/>
    <property type="match status" value="1"/>
</dbReference>
<keyword evidence="8" id="KW-0722">Serine protease inhibitor</keyword>
<keyword evidence="5" id="KW-0272">Extracellular matrix</keyword>
<feature type="domain" description="Thyroglobulin type-1" evidence="16">
    <location>
        <begin position="582"/>
        <end position="638"/>
    </location>
</feature>
<dbReference type="Gene3D" id="4.10.410.10">
    <property type="entry name" value="Pancreatic trypsin inhibitor Kunitz domain"/>
    <property type="match status" value="4"/>
</dbReference>
<sequence>VSKIDFYFVLGNREKTAHRLRRQIIKGGRCPLWTTIRNCSTLEQCNWDVDCSGAQRCCKSTCETRSCHEPILPIRPNEDACPKDEATMASNKENSDCRLTRTRFCFKRNCKRCCFHHSTCNPHRELLMSREACQKVLCSRRKCEYPGEVCRLDRYDSPRCSCQSKCPTPRPEESVCGTDGIPYKSYCELNRTACILGAKDITIYHYGSCKPNGVRLKVSAAHKSRQVLPAYEKGELRCRFDGEPLSITWKKVGLRGLPNRMIPEMDKLNIQDVDMRDGGMYKCQAYDGFLTVEAEISVIVNGPTPASNRSSMSRADCLQPRSNGYCKRHGVRWYFDGKDGVCRSFAYGGCGGNTNNFETQEACNSACSHAAGDICSLPKVEGLCKGFIPQWFYNSDRERCEQFVYGGCGGNANKFNTKAACLMRCAANPSANTPCLRRQFEARRNKRLGVFVPRCLSDGRYAGVQCHGSICFCMDEEGDEVSGTRVSRHLPLNCTGTNQLPPVGDSTPCQKAQRKNSVVPFGSYLVRCKQEGSYEEVQCNGSSGFCWCVQKNGTELSGTKTRGPLLCPTLDIRLTHCQKKFLDNSRSLQPNVEIPRCRPDGKFQEVQCRGEMCYCVDADSGREVRDTEINTLVGEPRCGDAGRGLTLCQRMHREVLRSLTKNTRVPQCKFDGSFEEIQCHGLSDECWCVDHLGIEITGTRRMGPLQCAGVGKPLTPCQIEYQKYLRRSWQSFNRYAPRCSPDGAYEKVQCSGGVCYCVTPQGKEIPGTKTVNLARQPNCTHTDANITPCERKRRDSIHYSKKFVPFCKPDGSWSEIQCELSSGSCWCVDSEGHEIIGSRSTSLKSCPNFDKLSPCRKRLVYWLKNPHPDEHLPWCRADGSFNHMQCYGSHCYCVNEKGNEIPGTKISVSAGRPVCTFSGGRVTSCQRKYREALLQSFRPTLVPRCKLDGRYEEVQCQGSTKECWCVNHDGNERPGTRTTKPLKCPIIGAQLSKCQRRYREYAKNPIPGQLIPRCRNDGSFESVQCRNLDCYCVDENGDPIAGTSLPARLGKPKCRLPGEDPLSSCQKQHKAALRFPATPSRFIPACKRDGRFEEIQCLRATGECWCVDASGKEMKGTRTTGYIICPSSAASLTSCQMEYQERLRSWLLPGPYIPQCSHQGQYEPMQCYESYCFCVNEHGVELVGSRVDKTEGKPNCNDGVSTLTVCQKQLQDYLRNPMPDGFEPHCSKTGAFQEIQCHGPFCFCVKRDGIEVPGTRQILVMGKPVCSKQGFSLTRCQKQLQEAINHSQDPDKFLPRCKYDGSYEEIQCHKATEKCWCVDRDGNTLPSTATNKNVTCPSTTDTKSSCWSRYQQNVRSSPAGSHIPWCRADGSFIPFQVQASQFFCVNRRGEELPGMSVDISLGKPDCRAATTHGFIATPCQRERARRTHLSSYVPRCRVDGTYDEVQCDVKDGQCWCVDRDGREINATRGEGVIRCPTKESLTLCQKRQKEAIKRSSNGPNIWNFVPRCRQDGGFHEVQCHVGTGQCWCVDKNGNERFGTVAGGLPNCSGNFTTCQRQRARALGLAGNPLPGAYVPHCKPDGSYNDVQCHAYIGLCWCVDEKGDEILGTKKWGRLSCVRSSSDNSNPIDLGILIDSSDSVAKKYWPKMLEFVSTIVDSFDISAGGTHVGLIVFSRDAEIPLYFNTLQGNNLTADNVKKFVSNLKYMEGWSRFDLAMSVAEDELFSGASGMRNGIPKILLVLTSSTQERNQGPTTPLPAASQGLMDRDVSIYVIGVGDKIEVPELLDLASDYRNVFVTSNFNTLLSSGVEVTAIMRNGTVAVSRNRICNLPSEPGQLGCLASITAHYFEASLGECQKFIYSGCGGNANNFPTYKKCMDNCKDVLPSCLAEQRRVLGLQVGHFVPKCKLNGRYESMQCYRKTGFCWCVDEYGKELHGTRVKGTPICSMADASRKLTPCLEERRKALGFSGVPSIGKFVPECNPDGEYAEVQCFGNTKFCWCSDKRGYEIHGTHRWGTPKCPSRVHRGICPFVSDPKKCPAEMSEQTCSQDSDCSESSKCCYCGCVRRCTPILSDEPEVSDCALENEKSLSAACSHVQVSGRFHPKCKVDGSYEGSQCLESSGVCWCVDRDGNEIPGTRQTGKPNCTMPVSLTPCQKENKRAVTMRSRTVVGLIVPRCLSDGLFDPVQCNNNTGFCWCVDKHGSELVGTRQWGRPNCTDIDKRVTVCTSRREECLDNAPRGHFVPRCKADGSFDDVQCLQATGECWCVDTNGQEIPGTRSIGKLDCSVIAWLSPCQIQRRQALGLKSVPTVGVYVPECKADGGFEAVQCNMAAGYCWCVDESGTEVKGSKVRGRPRCGKEKLCKKRFDEILSSFPATPLGLFVPKCLDDGGYRAIQCHNSTGYCWCVDDFGNELAGTRVRGQQNCSASTDQKFTLCQSRYNHASEINEHGRPVPLCKTDGSFKTTQCNSVTGECWCVDVEGNEKPETRKVGDPHCESKDVETNCQLLPDPGPCEEFEPSWFFNKTSGVCAVFTYGGCKGNANRFTSYDECQADCHGRNLTFCELQREINTASSNGFIPRCKDNGDFEPLQCQRTLGECWCVDESGIELPDSRTDGSPDCSGIDGNIF</sequence>
<feature type="domain" description="Kazal-like" evidence="18">
    <location>
        <begin position="154"/>
        <end position="211"/>
    </location>
</feature>
<feature type="disulfide bond" evidence="12">
    <location>
        <begin position="2185"/>
        <end position="2192"/>
    </location>
</feature>
<dbReference type="Gene3D" id="3.40.50.410">
    <property type="entry name" value="von Willebrand factor, type A domain"/>
    <property type="match status" value="1"/>
</dbReference>
<dbReference type="InterPro" id="IPR002350">
    <property type="entry name" value="Kazal_dom"/>
</dbReference>
<accession>A0AAU9WL56</accession>
<feature type="domain" description="Thyroglobulin type-1" evidence="16">
    <location>
        <begin position="2356"/>
        <end position="2421"/>
    </location>
</feature>
<evidence type="ECO:0000259" key="18">
    <source>
        <dbReference type="PROSITE" id="PS51465"/>
    </source>
</evidence>
<name>A0AAU9WL56_9CNID</name>
<dbReference type="Pfam" id="PF00086">
    <property type="entry name" value="Thyroglobulin_1"/>
    <property type="match status" value="26"/>
</dbReference>
<feature type="domain" description="BPTI/Kunitz inhibitor" evidence="14">
    <location>
        <begin position="2500"/>
        <end position="2550"/>
    </location>
</feature>
<comment type="caution">
    <text evidence="19">The sequence shown here is derived from an EMBL/GenBank/DDBJ whole genome shotgun (WGS) entry which is preliminary data.</text>
</comment>
<evidence type="ECO:0000259" key="14">
    <source>
        <dbReference type="PROSITE" id="PS50279"/>
    </source>
</evidence>
<dbReference type="InterPro" id="IPR051950">
    <property type="entry name" value="Dev_reg/Prot_inhib"/>
</dbReference>
<keyword evidence="10 12" id="KW-1015">Disulfide bond</keyword>
<dbReference type="InterPro" id="IPR036058">
    <property type="entry name" value="Kazal_dom_sf"/>
</dbReference>
<evidence type="ECO:0000256" key="7">
    <source>
        <dbReference type="ARBA" id="ARBA00022737"/>
    </source>
</evidence>
<proteinExistence type="inferred from homology"/>
<dbReference type="PANTHER" id="PTHR12352:SF3">
    <property type="entry name" value="NIDOGEN-2"/>
    <property type="match status" value="1"/>
</dbReference>
<evidence type="ECO:0000256" key="11">
    <source>
        <dbReference type="ARBA" id="ARBA00023331"/>
    </source>
</evidence>
<dbReference type="SUPFAM" id="SSF57362">
    <property type="entry name" value="BPTI-like"/>
    <property type="match status" value="3"/>
</dbReference>
<dbReference type="GO" id="GO:0004867">
    <property type="term" value="F:serine-type endopeptidase inhibitor activity"/>
    <property type="evidence" value="ECO:0007669"/>
    <property type="project" value="UniProtKB-KW"/>
</dbReference>
<evidence type="ECO:0000256" key="2">
    <source>
        <dbReference type="ARBA" id="ARBA00004532"/>
    </source>
</evidence>
<feature type="disulfide bond" evidence="12">
    <location>
        <begin position="1447"/>
        <end position="1454"/>
    </location>
</feature>
<feature type="domain" description="Thyroglobulin type-1" evidence="16">
    <location>
        <begin position="432"/>
        <end position="494"/>
    </location>
</feature>
<dbReference type="InterPro" id="IPR036645">
    <property type="entry name" value="Elafin-like_sf"/>
</dbReference>
<dbReference type="CDD" id="cd00191">
    <property type="entry name" value="TY"/>
    <property type="match status" value="25"/>
</dbReference>
<dbReference type="SMART" id="SM00327">
    <property type="entry name" value="VWA"/>
    <property type="match status" value="1"/>
</dbReference>
<feature type="domain" description="BPTI/Kunitz inhibitor" evidence="14">
    <location>
        <begin position="1826"/>
        <end position="1878"/>
    </location>
</feature>
<feature type="domain" description="Thyroglobulin type-1" evidence="16">
    <location>
        <begin position="1273"/>
        <end position="1346"/>
    </location>
</feature>
<feature type="domain" description="Thyroglobulin type-1" evidence="16">
    <location>
        <begin position="1481"/>
        <end position="1547"/>
    </location>
</feature>
<feature type="disulfide bond" evidence="12">
    <location>
        <begin position="2393"/>
        <end position="2400"/>
    </location>
</feature>
<feature type="disulfide bond" evidence="12">
    <location>
        <begin position="1097"/>
        <end position="1104"/>
    </location>
</feature>
<feature type="domain" description="Thyroglobulin type-1" evidence="16">
    <location>
        <begin position="1416"/>
        <end position="1475"/>
    </location>
</feature>
<feature type="domain" description="Thyroglobulin type-1" evidence="16">
    <location>
        <begin position="786"/>
        <end position="846"/>
    </location>
</feature>
<dbReference type="GO" id="GO:0005615">
    <property type="term" value="C:extracellular space"/>
    <property type="evidence" value="ECO:0007669"/>
    <property type="project" value="TreeGrafter"/>
</dbReference>
<feature type="domain" description="Thyroglobulin type-1" evidence="16">
    <location>
        <begin position="991"/>
        <end position="1054"/>
    </location>
</feature>
<dbReference type="PROSITE" id="PS50279">
    <property type="entry name" value="BPTI_KUNITZ_2"/>
    <property type="match status" value="4"/>
</dbReference>
<dbReference type="SUPFAM" id="SSF57610">
    <property type="entry name" value="Thyroglobulin type-1 domain"/>
    <property type="match status" value="26"/>
</dbReference>
<evidence type="ECO:0000256" key="5">
    <source>
        <dbReference type="ARBA" id="ARBA00022530"/>
    </source>
</evidence>
<feature type="domain" description="Thyroglobulin type-1" evidence="16">
    <location>
        <begin position="2220"/>
        <end position="2282"/>
    </location>
</feature>
<feature type="disulfide bond" evidence="12">
    <location>
        <begin position="2587"/>
        <end position="2594"/>
    </location>
</feature>
<dbReference type="Proteomes" id="UP001159428">
    <property type="component" value="Unassembled WGS sequence"/>
</dbReference>
<dbReference type="PRINTS" id="PR00759">
    <property type="entry name" value="BASICPTASE"/>
</dbReference>
<dbReference type="InterPro" id="IPR002223">
    <property type="entry name" value="Kunitz_BPTI"/>
</dbReference>
<dbReference type="Pfam" id="PF00092">
    <property type="entry name" value="VWA"/>
    <property type="match status" value="1"/>
</dbReference>
<feature type="domain" description="Thyroglobulin type-1" evidence="16">
    <location>
        <begin position="645"/>
        <end position="707"/>
    </location>
</feature>
<feature type="disulfide bond" evidence="12">
    <location>
        <begin position="1915"/>
        <end position="1922"/>
    </location>
</feature>
<dbReference type="PROSITE" id="PS50234">
    <property type="entry name" value="VWFA"/>
    <property type="match status" value="1"/>
</dbReference>
<feature type="domain" description="Thyroglobulin type-1" evidence="16">
    <location>
        <begin position="2555"/>
        <end position="2615"/>
    </location>
</feature>
<organism evidence="19 20">
    <name type="scientific">Pocillopora meandrina</name>
    <dbReference type="NCBI Taxonomy" id="46732"/>
    <lineage>
        <taxon>Eukaryota</taxon>
        <taxon>Metazoa</taxon>
        <taxon>Cnidaria</taxon>
        <taxon>Anthozoa</taxon>
        <taxon>Hexacorallia</taxon>
        <taxon>Scleractinia</taxon>
        <taxon>Astrocoeniina</taxon>
        <taxon>Pocilloporidae</taxon>
        <taxon>Pocillopora</taxon>
    </lineage>
</organism>
<dbReference type="SMART" id="SM00211">
    <property type="entry name" value="TY"/>
    <property type="match status" value="26"/>
</dbReference>
<feature type="domain" description="Thyroglobulin type-1" evidence="16">
    <location>
        <begin position="714"/>
        <end position="779"/>
    </location>
</feature>
<feature type="non-terminal residue" evidence="19">
    <location>
        <position position="1"/>
    </location>
</feature>
<feature type="domain" description="Thyroglobulin type-1" evidence="16">
    <location>
        <begin position="2288"/>
        <end position="2353"/>
    </location>
</feature>
<protein>
    <submittedName>
        <fullName evidence="19">Uncharacterized protein</fullName>
    </submittedName>
</protein>
<dbReference type="InterPro" id="IPR013783">
    <property type="entry name" value="Ig-like_fold"/>
</dbReference>
<dbReference type="GO" id="GO:0005581">
    <property type="term" value="C:collagen trimer"/>
    <property type="evidence" value="ECO:0007669"/>
    <property type="project" value="UniProtKB-KW"/>
</dbReference>
<feature type="domain" description="BPTI/Kunitz inhibitor" evidence="14">
    <location>
        <begin position="317"/>
        <end position="367"/>
    </location>
</feature>
<keyword evidence="20" id="KW-1185">Reference proteome</keyword>
<feature type="disulfide bond" evidence="12">
    <location>
        <begin position="2325"/>
        <end position="2332"/>
    </location>
</feature>
<feature type="domain" description="Thyroglobulin type-1" evidence="16">
    <location>
        <begin position="1203"/>
        <end position="1266"/>
    </location>
</feature>
<evidence type="ECO:0000256" key="6">
    <source>
        <dbReference type="ARBA" id="ARBA00022690"/>
    </source>
</evidence>
<keyword evidence="4" id="KW-0964">Secreted</keyword>
<evidence type="ECO:0000256" key="8">
    <source>
        <dbReference type="ARBA" id="ARBA00022900"/>
    </source>
</evidence>
<feature type="disulfide bond" evidence="12">
    <location>
        <begin position="679"/>
        <end position="686"/>
    </location>
</feature>
<dbReference type="SMART" id="SM00280">
    <property type="entry name" value="KAZAL"/>
    <property type="match status" value="1"/>
</dbReference>
<evidence type="ECO:0000259" key="13">
    <source>
        <dbReference type="PROSITE" id="PS50234"/>
    </source>
</evidence>
<evidence type="ECO:0000256" key="1">
    <source>
        <dbReference type="ARBA" id="ARBA00004498"/>
    </source>
</evidence>
<dbReference type="Pfam" id="PF00014">
    <property type="entry name" value="Kunitz_BPTI"/>
    <property type="match status" value="4"/>
</dbReference>
<feature type="domain" description="Thyroglobulin type-1" evidence="16">
    <location>
        <begin position="1952"/>
        <end position="2017"/>
    </location>
</feature>
<feature type="disulfide bond" evidence="12">
    <location>
        <begin position="956"/>
        <end position="963"/>
    </location>
</feature>
<dbReference type="SMART" id="SM00217">
    <property type="entry name" value="WAP"/>
    <property type="match status" value="2"/>
</dbReference>
<dbReference type="PROSITE" id="PS51162">
    <property type="entry name" value="THYROGLOBULIN_1_2"/>
    <property type="match status" value="26"/>
</dbReference>
<evidence type="ECO:0000256" key="9">
    <source>
        <dbReference type="ARBA" id="ARBA00023119"/>
    </source>
</evidence>
<feature type="disulfide bond" evidence="12">
    <location>
        <begin position="2254"/>
        <end position="2261"/>
    </location>
</feature>
<feature type="domain" description="Thyroglobulin type-1" evidence="16">
    <location>
        <begin position="2148"/>
        <end position="2213"/>
    </location>
</feature>
<keyword evidence="9" id="KW-0176">Collagen</keyword>
<dbReference type="SUPFAM" id="SSF57256">
    <property type="entry name" value="Elafin-like"/>
    <property type="match status" value="1"/>
</dbReference>
<feature type="domain" description="Thyroglobulin type-1" evidence="16">
    <location>
        <begin position="922"/>
        <end position="984"/>
    </location>
</feature>
<feature type="domain" description="Ig-like" evidence="15">
    <location>
        <begin position="211"/>
        <end position="297"/>
    </location>
</feature>
<dbReference type="PANTHER" id="PTHR12352">
    <property type="entry name" value="SECRETED MODULAR CALCIUM-BINDING PROTEIN"/>
    <property type="match status" value="1"/>
</dbReference>
<dbReference type="InterPro" id="IPR000716">
    <property type="entry name" value="Thyroglobulin_1"/>
</dbReference>
<dbReference type="Gene3D" id="2.60.40.10">
    <property type="entry name" value="Immunoglobulins"/>
    <property type="match status" value="1"/>
</dbReference>
<feature type="domain" description="VWFA" evidence="13">
    <location>
        <begin position="1628"/>
        <end position="1812"/>
    </location>
</feature>
<dbReference type="InterPro" id="IPR002035">
    <property type="entry name" value="VWF_A"/>
</dbReference>
<keyword evidence="7" id="KW-0677">Repeat</keyword>
<evidence type="ECO:0000259" key="17">
    <source>
        <dbReference type="PROSITE" id="PS51390"/>
    </source>
</evidence>
<evidence type="ECO:0000256" key="12">
    <source>
        <dbReference type="PROSITE-ProRule" id="PRU00500"/>
    </source>
</evidence>
<evidence type="ECO:0000256" key="3">
    <source>
        <dbReference type="ARBA" id="ARBA00007226"/>
    </source>
</evidence>
<dbReference type="SMART" id="SM00409">
    <property type="entry name" value="IG"/>
    <property type="match status" value="1"/>
</dbReference>
<feature type="domain" description="Thyroglobulin type-1" evidence="16">
    <location>
        <begin position="852"/>
        <end position="915"/>
    </location>
</feature>
<feature type="disulfide bond" evidence="12">
    <location>
        <begin position="1308"/>
        <end position="1315"/>
    </location>
</feature>
<dbReference type="InterPro" id="IPR036465">
    <property type="entry name" value="vWFA_dom_sf"/>
</dbReference>
<dbReference type="InterPro" id="IPR036857">
    <property type="entry name" value="Thyroglobulin_1_sf"/>
</dbReference>
<evidence type="ECO:0000256" key="10">
    <source>
        <dbReference type="ARBA" id="ARBA00023157"/>
    </source>
</evidence>
<feature type="disulfide bond" evidence="12">
    <location>
        <begin position="539"/>
        <end position="546"/>
    </location>
</feature>
<dbReference type="SMART" id="SM00131">
    <property type="entry name" value="KU"/>
    <property type="match status" value="4"/>
</dbReference>
<keyword evidence="6" id="KW-0646">Protease inhibitor</keyword>
<feature type="domain" description="Thyroglobulin type-1" evidence="16">
    <location>
        <begin position="1551"/>
        <end position="1616"/>
    </location>
</feature>
<dbReference type="SUPFAM" id="SSF53300">
    <property type="entry name" value="vWA-like"/>
    <property type="match status" value="1"/>
</dbReference>
<dbReference type="FunFam" id="4.10.410.10:FF:000020">
    <property type="entry name" value="Collagen, type VI, alpha 3"/>
    <property type="match status" value="3"/>
</dbReference>
<feature type="disulfide bond" evidence="12">
    <location>
        <begin position="1885"/>
        <end position="1904"/>
    </location>
</feature>